<accession>A0A372FXG2</accession>
<dbReference type="GO" id="GO:0008745">
    <property type="term" value="F:N-acetylmuramoyl-L-alanine amidase activity"/>
    <property type="evidence" value="ECO:0007669"/>
    <property type="project" value="InterPro"/>
</dbReference>
<feature type="domain" description="Golvesin/Xly CBD-like" evidence="1">
    <location>
        <begin position="89"/>
        <end position="219"/>
    </location>
</feature>
<protein>
    <recommendedName>
        <fullName evidence="1">Golvesin/Xly CBD-like domain-containing protein</fullName>
    </recommendedName>
</protein>
<evidence type="ECO:0000313" key="3">
    <source>
        <dbReference type="Proteomes" id="UP000262621"/>
    </source>
</evidence>
<gene>
    <name evidence="2" type="ORF">D0Q02_17170</name>
</gene>
<dbReference type="CDD" id="cd14488">
    <property type="entry name" value="CBM6-CBM35-CBM36_like_2"/>
    <property type="match status" value="1"/>
</dbReference>
<evidence type="ECO:0000259" key="1">
    <source>
        <dbReference type="Pfam" id="PF25275"/>
    </source>
</evidence>
<dbReference type="InterPro" id="IPR033803">
    <property type="entry name" value="CBD-like_Golvesin-Xly"/>
</dbReference>
<dbReference type="AlphaFoldDB" id="A0A372FXG2"/>
<sequence length="220" mass="23419">MPTGDGNTLMVGWEIDYNGVDQQMTAAQYAASVAATAAVLTRLGRDASHSRGHRETSTTGKIDPSFIDLNVMRADVAARMSGSTTWTATVDNGTAGRFTAGTNWGVSSYSGQRHGPDYRYATPVAASDAAWYRFDVPASATYRVEVWHPADPGYNSATPYIGTTIGGNRTIQVDQRTGGGRWRSLGTFALPAGDANRVAVSRWSSASGYVVADAVRLSRV</sequence>
<dbReference type="Proteomes" id="UP000262621">
    <property type="component" value="Unassembled WGS sequence"/>
</dbReference>
<dbReference type="Pfam" id="PF25275">
    <property type="entry name" value="Golvesin_C"/>
    <property type="match status" value="1"/>
</dbReference>
<dbReference type="OrthoDB" id="514320at2"/>
<dbReference type="InterPro" id="IPR036505">
    <property type="entry name" value="Amidase/PGRP_sf"/>
</dbReference>
<keyword evidence="3" id="KW-1185">Reference proteome</keyword>
<organism evidence="2 3">
    <name type="scientific">Micromonospora craniellae</name>
    <dbReference type="NCBI Taxonomy" id="2294034"/>
    <lineage>
        <taxon>Bacteria</taxon>
        <taxon>Bacillati</taxon>
        <taxon>Actinomycetota</taxon>
        <taxon>Actinomycetes</taxon>
        <taxon>Micromonosporales</taxon>
        <taxon>Micromonosporaceae</taxon>
        <taxon>Micromonospora</taxon>
    </lineage>
</organism>
<dbReference type="Gene3D" id="2.60.120.260">
    <property type="entry name" value="Galactose-binding domain-like"/>
    <property type="match status" value="1"/>
</dbReference>
<dbReference type="EMBL" id="QVFU01000017">
    <property type="protein sequence ID" value="RFS45388.1"/>
    <property type="molecule type" value="Genomic_DNA"/>
</dbReference>
<comment type="caution">
    <text evidence="2">The sequence shown here is derived from an EMBL/GenBank/DDBJ whole genome shotgun (WGS) entry which is preliminary data.</text>
</comment>
<dbReference type="Gene3D" id="3.40.80.10">
    <property type="entry name" value="Peptidoglycan recognition protein-like"/>
    <property type="match status" value="1"/>
</dbReference>
<reference evidence="2 3" key="1">
    <citation type="submission" date="2018-08" db="EMBL/GenBank/DDBJ databases">
        <title>Verrucosispora craniellae sp. nov., isolated from a marine sponge in the South China Sea.</title>
        <authorList>
            <person name="Li L."/>
            <person name="Lin H.W."/>
        </authorList>
    </citation>
    <scope>NUCLEOTIDE SEQUENCE [LARGE SCALE GENOMIC DNA]</scope>
    <source>
        <strain evidence="2 3">LHW63014</strain>
    </source>
</reference>
<dbReference type="GO" id="GO:0009253">
    <property type="term" value="P:peptidoglycan catabolic process"/>
    <property type="evidence" value="ECO:0007669"/>
    <property type="project" value="InterPro"/>
</dbReference>
<evidence type="ECO:0000313" key="2">
    <source>
        <dbReference type="EMBL" id="RFS45388.1"/>
    </source>
</evidence>
<name>A0A372FXG2_9ACTN</name>
<dbReference type="SUPFAM" id="SSF55846">
    <property type="entry name" value="N-acetylmuramoyl-L-alanine amidase-like"/>
    <property type="match status" value="1"/>
</dbReference>
<proteinExistence type="predicted"/>